<dbReference type="Gene3D" id="3.40.50.2300">
    <property type="match status" value="1"/>
</dbReference>
<feature type="domain" description="Response regulatory" evidence="2">
    <location>
        <begin position="12"/>
        <end position="130"/>
    </location>
</feature>
<evidence type="ECO:0000259" key="2">
    <source>
        <dbReference type="PROSITE" id="PS50110"/>
    </source>
</evidence>
<dbReference type="EMBL" id="BAABBR010000001">
    <property type="protein sequence ID" value="GAA4027411.1"/>
    <property type="molecule type" value="Genomic_DNA"/>
</dbReference>
<dbReference type="InterPro" id="IPR001789">
    <property type="entry name" value="Sig_transdc_resp-reg_receiver"/>
</dbReference>
<dbReference type="Proteomes" id="UP001424459">
    <property type="component" value="Unassembled WGS sequence"/>
</dbReference>
<feature type="modified residue" description="4-aspartylphosphate" evidence="1">
    <location>
        <position position="71"/>
    </location>
</feature>
<dbReference type="InterPro" id="IPR011006">
    <property type="entry name" value="CheY-like_superfamily"/>
</dbReference>
<sequence length="155" mass="16724">MLFGTRERHVKRILIVEDEPLVAFDNETMVSGAGYTVVATVDSVREALAVIARELTPVEGEERGIDLILSDLTLTGRRTGIDLAREAKGLGVPVLFATANPPEQDEGLALGCLMKPYNERRLKAALKTVEAIFAGKPKIKTPDGVILYGRPTPAA</sequence>
<reference evidence="4" key="1">
    <citation type="journal article" date="2019" name="Int. J. Syst. Evol. Microbiol.">
        <title>The Global Catalogue of Microorganisms (GCM) 10K type strain sequencing project: providing services to taxonomists for standard genome sequencing and annotation.</title>
        <authorList>
            <consortium name="The Broad Institute Genomics Platform"/>
            <consortium name="The Broad Institute Genome Sequencing Center for Infectious Disease"/>
            <person name="Wu L."/>
            <person name="Ma J."/>
        </authorList>
    </citation>
    <scope>NUCLEOTIDE SEQUENCE [LARGE SCALE GENOMIC DNA]</scope>
    <source>
        <strain evidence="4">JCM 17564</strain>
    </source>
</reference>
<dbReference type="SUPFAM" id="SSF52172">
    <property type="entry name" value="CheY-like"/>
    <property type="match status" value="1"/>
</dbReference>
<evidence type="ECO:0000313" key="3">
    <source>
        <dbReference type="EMBL" id="GAA4027411.1"/>
    </source>
</evidence>
<protein>
    <recommendedName>
        <fullName evidence="2">Response regulatory domain-containing protein</fullName>
    </recommendedName>
</protein>
<gene>
    <name evidence="3" type="ORF">GCM10022281_02620</name>
</gene>
<keyword evidence="1" id="KW-0597">Phosphoprotein</keyword>
<proteinExistence type="predicted"/>
<keyword evidence="4" id="KW-1185">Reference proteome</keyword>
<accession>A0ABP7TKI3</accession>
<evidence type="ECO:0000256" key="1">
    <source>
        <dbReference type="PROSITE-ProRule" id="PRU00169"/>
    </source>
</evidence>
<dbReference type="RefSeq" id="WP_344695159.1">
    <property type="nucleotide sequence ID" value="NZ_BAABBR010000001.1"/>
</dbReference>
<name>A0ABP7TKI3_9SPHN</name>
<organism evidence="3 4">
    <name type="scientific">Sphingomonas rosea</name>
    <dbReference type="NCBI Taxonomy" id="335605"/>
    <lineage>
        <taxon>Bacteria</taxon>
        <taxon>Pseudomonadati</taxon>
        <taxon>Pseudomonadota</taxon>
        <taxon>Alphaproteobacteria</taxon>
        <taxon>Sphingomonadales</taxon>
        <taxon>Sphingomonadaceae</taxon>
        <taxon>Sphingomonas</taxon>
    </lineage>
</organism>
<dbReference type="PROSITE" id="PS50110">
    <property type="entry name" value="RESPONSE_REGULATORY"/>
    <property type="match status" value="1"/>
</dbReference>
<evidence type="ECO:0000313" key="4">
    <source>
        <dbReference type="Proteomes" id="UP001424459"/>
    </source>
</evidence>
<dbReference type="SMART" id="SM00448">
    <property type="entry name" value="REC"/>
    <property type="match status" value="1"/>
</dbReference>
<comment type="caution">
    <text evidence="3">The sequence shown here is derived from an EMBL/GenBank/DDBJ whole genome shotgun (WGS) entry which is preliminary data.</text>
</comment>
<dbReference type="Pfam" id="PF00072">
    <property type="entry name" value="Response_reg"/>
    <property type="match status" value="1"/>
</dbReference>